<keyword evidence="3 5" id="KW-0067">ATP-binding</keyword>
<evidence type="ECO:0000256" key="1">
    <source>
        <dbReference type="ARBA" id="ARBA00022448"/>
    </source>
</evidence>
<dbReference type="EMBL" id="SPMZ01000066">
    <property type="protein sequence ID" value="NMQ20864.1"/>
    <property type="molecule type" value="Genomic_DNA"/>
</dbReference>
<dbReference type="PANTHER" id="PTHR42781">
    <property type="entry name" value="SPERMIDINE/PUTRESCINE IMPORT ATP-BINDING PROTEIN POTA"/>
    <property type="match status" value="1"/>
</dbReference>
<dbReference type="PROSITE" id="PS50893">
    <property type="entry name" value="ABC_TRANSPORTER_2"/>
    <property type="match status" value="1"/>
</dbReference>
<sequence>MKPDSRIGPHRSVGEERCRIFDLGSRLAESGSQDLRASVDFSRAGFRLRMGIDVPSTGITALIGPSGCGKTTLLRLLAGLETPQAGCIQLGDTIWFDSDHRIDLPSRKRRVGLLFQDYALFPHLSVAANIAYGLARGPERAGQVALWLERLQLQGLADRRPETLSGGQRQRVGLARALAPRPSVLLLDEPFSAIDISLRQSLRLLFQEVVADRRAPTLLVTHDLDDVRYLADRVGVLIDGELRQLGPTAEVFAAPTDAEIARVLGWHNILPVTAYDGLRASGGWGTLELLSQVVDRTPDVLAIRPSGPRFCMTHGLEVELVRVTQMDDYQALFCRLPDCSPLRIHLARSEPCPMPGVRARIWIPPECILPLPRNVSLPDSVPTSSAPSRGRRHA</sequence>
<gene>
    <name evidence="5" type="ORF">E4P82_17710</name>
</gene>
<dbReference type="PROSITE" id="PS00211">
    <property type="entry name" value="ABC_TRANSPORTER_1"/>
    <property type="match status" value="1"/>
</dbReference>
<protein>
    <submittedName>
        <fullName evidence="5">ABC transporter ATP-binding protein</fullName>
    </submittedName>
</protein>
<name>A0ABX1TS96_9GAMM</name>
<dbReference type="SMART" id="SM00382">
    <property type="entry name" value="AAA"/>
    <property type="match status" value="1"/>
</dbReference>
<keyword evidence="2" id="KW-0547">Nucleotide-binding</keyword>
<evidence type="ECO:0000256" key="2">
    <source>
        <dbReference type="ARBA" id="ARBA00022741"/>
    </source>
</evidence>
<dbReference type="InterPro" id="IPR027417">
    <property type="entry name" value="P-loop_NTPase"/>
</dbReference>
<organism evidence="5 6">
    <name type="scientific">Candidatus Competibacter phosphatis</name>
    <dbReference type="NCBI Taxonomy" id="221280"/>
    <lineage>
        <taxon>Bacteria</taxon>
        <taxon>Pseudomonadati</taxon>
        <taxon>Pseudomonadota</taxon>
        <taxon>Gammaproteobacteria</taxon>
        <taxon>Candidatus Competibacteraceae</taxon>
        <taxon>Candidatus Competibacter</taxon>
    </lineage>
</organism>
<dbReference type="GO" id="GO:0005524">
    <property type="term" value="F:ATP binding"/>
    <property type="evidence" value="ECO:0007669"/>
    <property type="project" value="UniProtKB-KW"/>
</dbReference>
<keyword evidence="6" id="KW-1185">Reference proteome</keyword>
<dbReference type="InterPro" id="IPR003439">
    <property type="entry name" value="ABC_transporter-like_ATP-bd"/>
</dbReference>
<dbReference type="InterPro" id="IPR017871">
    <property type="entry name" value="ABC_transporter-like_CS"/>
</dbReference>
<dbReference type="Pfam" id="PF00005">
    <property type="entry name" value="ABC_tran"/>
    <property type="match status" value="1"/>
</dbReference>
<feature type="domain" description="ABC transporter" evidence="4">
    <location>
        <begin position="30"/>
        <end position="264"/>
    </location>
</feature>
<evidence type="ECO:0000313" key="6">
    <source>
        <dbReference type="Proteomes" id="UP000760480"/>
    </source>
</evidence>
<dbReference type="InterPro" id="IPR050093">
    <property type="entry name" value="ABC_SmlMolc_Importer"/>
</dbReference>
<dbReference type="Proteomes" id="UP000760480">
    <property type="component" value="Unassembled WGS sequence"/>
</dbReference>
<keyword evidence="1" id="KW-0813">Transport</keyword>
<evidence type="ECO:0000259" key="4">
    <source>
        <dbReference type="PROSITE" id="PS50893"/>
    </source>
</evidence>
<accession>A0ABX1TS96</accession>
<reference evidence="5 6" key="1">
    <citation type="submission" date="2019-03" db="EMBL/GenBank/DDBJ databases">
        <title>Metabolic reconstructions from genomes of highly enriched 'Candidatus Accumulibacter' and 'Candidatus Competibacter' bioreactor populations.</title>
        <authorList>
            <person name="Annavajhala M.K."/>
            <person name="Welles L."/>
            <person name="Abbas B."/>
            <person name="Sorokin D."/>
            <person name="Park H."/>
            <person name="Van Loosdrecht M."/>
            <person name="Chandran K."/>
        </authorList>
    </citation>
    <scope>NUCLEOTIDE SEQUENCE [LARGE SCALE GENOMIC DNA]</scope>
    <source>
        <strain evidence="5 6">SBR_G</strain>
    </source>
</reference>
<dbReference type="Gene3D" id="3.40.50.300">
    <property type="entry name" value="P-loop containing nucleotide triphosphate hydrolases"/>
    <property type="match status" value="1"/>
</dbReference>
<dbReference type="RefSeq" id="WP_169250133.1">
    <property type="nucleotide sequence ID" value="NZ_SPMZ01000066.1"/>
</dbReference>
<dbReference type="InterPro" id="IPR003593">
    <property type="entry name" value="AAA+_ATPase"/>
</dbReference>
<comment type="caution">
    <text evidence="5">The sequence shown here is derived from an EMBL/GenBank/DDBJ whole genome shotgun (WGS) entry which is preliminary data.</text>
</comment>
<evidence type="ECO:0000256" key="3">
    <source>
        <dbReference type="ARBA" id="ARBA00022840"/>
    </source>
</evidence>
<proteinExistence type="predicted"/>
<dbReference type="PANTHER" id="PTHR42781:SF4">
    <property type="entry name" value="SPERMIDINE_PUTRESCINE IMPORT ATP-BINDING PROTEIN POTA"/>
    <property type="match status" value="1"/>
</dbReference>
<dbReference type="SUPFAM" id="SSF52540">
    <property type="entry name" value="P-loop containing nucleoside triphosphate hydrolases"/>
    <property type="match status" value="1"/>
</dbReference>
<evidence type="ECO:0000313" key="5">
    <source>
        <dbReference type="EMBL" id="NMQ20864.1"/>
    </source>
</evidence>